<dbReference type="InterPro" id="IPR000014">
    <property type="entry name" value="PAS"/>
</dbReference>
<reference evidence="5 6" key="1">
    <citation type="submission" date="2019-11" db="EMBL/GenBank/DDBJ databases">
        <title>Whole genome sequencing identifies a novel species of the genus Arsenicicoccus isolated from human blood.</title>
        <authorList>
            <person name="Jeong J.H."/>
            <person name="Kweon O.J."/>
            <person name="Kim H.R."/>
            <person name="Kim T.-H."/>
            <person name="Ha S.-M."/>
            <person name="Lee M.-K."/>
        </authorList>
    </citation>
    <scope>NUCLEOTIDE SEQUENCE [LARGE SCALE GENOMIC DNA]</scope>
    <source>
        <strain evidence="5 6">MKL-02</strain>
    </source>
</reference>
<dbReference type="Gene3D" id="3.20.20.450">
    <property type="entry name" value="EAL domain"/>
    <property type="match status" value="1"/>
</dbReference>
<evidence type="ECO:0000259" key="4">
    <source>
        <dbReference type="PROSITE" id="PS50887"/>
    </source>
</evidence>
<dbReference type="NCBIfam" id="TIGR00229">
    <property type="entry name" value="sensory_box"/>
    <property type="match status" value="1"/>
</dbReference>
<dbReference type="InterPro" id="IPR001633">
    <property type="entry name" value="EAL_dom"/>
</dbReference>
<dbReference type="CDD" id="cd00130">
    <property type="entry name" value="PAS"/>
    <property type="match status" value="1"/>
</dbReference>
<dbReference type="Pfam" id="PF00990">
    <property type="entry name" value="GGDEF"/>
    <property type="match status" value="1"/>
</dbReference>
<keyword evidence="6" id="KW-1185">Reference proteome</keyword>
<dbReference type="Gene3D" id="3.30.70.270">
    <property type="match status" value="1"/>
</dbReference>
<feature type="transmembrane region" description="Helical" evidence="1">
    <location>
        <begin position="95"/>
        <end position="113"/>
    </location>
</feature>
<dbReference type="SUPFAM" id="SSF55073">
    <property type="entry name" value="Nucleotide cyclase"/>
    <property type="match status" value="1"/>
</dbReference>
<dbReference type="EMBL" id="WLVL01000017">
    <property type="protein sequence ID" value="MTB71042.1"/>
    <property type="molecule type" value="Genomic_DNA"/>
</dbReference>
<dbReference type="InterPro" id="IPR013656">
    <property type="entry name" value="PAS_4"/>
</dbReference>
<feature type="transmembrane region" description="Helical" evidence="1">
    <location>
        <begin position="217"/>
        <end position="236"/>
    </location>
</feature>
<dbReference type="PANTHER" id="PTHR44757:SF2">
    <property type="entry name" value="BIOFILM ARCHITECTURE MAINTENANCE PROTEIN MBAA"/>
    <property type="match status" value="1"/>
</dbReference>
<dbReference type="InterPro" id="IPR029787">
    <property type="entry name" value="Nucleotide_cyclase"/>
</dbReference>
<evidence type="ECO:0000259" key="2">
    <source>
        <dbReference type="PROSITE" id="PS50112"/>
    </source>
</evidence>
<dbReference type="InterPro" id="IPR000160">
    <property type="entry name" value="GGDEF_dom"/>
</dbReference>
<dbReference type="PROSITE" id="PS50112">
    <property type="entry name" value="PAS"/>
    <property type="match status" value="1"/>
</dbReference>
<dbReference type="SMART" id="SM00091">
    <property type="entry name" value="PAS"/>
    <property type="match status" value="1"/>
</dbReference>
<dbReference type="SUPFAM" id="SSF55785">
    <property type="entry name" value="PYP-like sensor domain (PAS domain)"/>
    <property type="match status" value="1"/>
</dbReference>
<evidence type="ECO:0000259" key="3">
    <source>
        <dbReference type="PROSITE" id="PS50883"/>
    </source>
</evidence>
<feature type="domain" description="PAS" evidence="2">
    <location>
        <begin position="316"/>
        <end position="393"/>
    </location>
</feature>
<keyword evidence="1" id="KW-0812">Transmembrane</keyword>
<protein>
    <submittedName>
        <fullName evidence="5">EAL domain-containing protein</fullName>
    </submittedName>
</protein>
<feature type="transmembrane region" description="Helical" evidence="1">
    <location>
        <begin position="257"/>
        <end position="278"/>
    </location>
</feature>
<feature type="transmembrane region" description="Helical" evidence="1">
    <location>
        <begin position="120"/>
        <end position="139"/>
    </location>
</feature>
<evidence type="ECO:0000313" key="6">
    <source>
        <dbReference type="Proteomes" id="UP000431092"/>
    </source>
</evidence>
<dbReference type="PANTHER" id="PTHR44757">
    <property type="entry name" value="DIGUANYLATE CYCLASE DGCP"/>
    <property type="match status" value="1"/>
</dbReference>
<dbReference type="Pfam" id="PF08448">
    <property type="entry name" value="PAS_4"/>
    <property type="match status" value="1"/>
</dbReference>
<gene>
    <name evidence="5" type="ORF">GGG17_03450</name>
</gene>
<dbReference type="PROSITE" id="PS50883">
    <property type="entry name" value="EAL"/>
    <property type="match status" value="1"/>
</dbReference>
<dbReference type="NCBIfam" id="TIGR00254">
    <property type="entry name" value="GGDEF"/>
    <property type="match status" value="1"/>
</dbReference>
<proteinExistence type="predicted"/>
<comment type="caution">
    <text evidence="5">The sequence shown here is derived from an EMBL/GenBank/DDBJ whole genome shotgun (WGS) entry which is preliminary data.</text>
</comment>
<dbReference type="InterPro" id="IPR052155">
    <property type="entry name" value="Biofilm_reg_signaling"/>
</dbReference>
<feature type="transmembrane region" description="Helical" evidence="1">
    <location>
        <begin position="159"/>
        <end position="180"/>
    </location>
</feature>
<dbReference type="PROSITE" id="PS50887">
    <property type="entry name" value="GGDEF"/>
    <property type="match status" value="1"/>
</dbReference>
<feature type="domain" description="GGDEF" evidence="4">
    <location>
        <begin position="466"/>
        <end position="594"/>
    </location>
</feature>
<dbReference type="InterPro" id="IPR035919">
    <property type="entry name" value="EAL_sf"/>
</dbReference>
<dbReference type="InterPro" id="IPR043128">
    <property type="entry name" value="Rev_trsase/Diguanyl_cyclase"/>
</dbReference>
<feature type="transmembrane region" description="Helical" evidence="1">
    <location>
        <begin position="64"/>
        <end position="83"/>
    </location>
</feature>
<evidence type="ECO:0000313" key="5">
    <source>
        <dbReference type="EMBL" id="MTB71042.1"/>
    </source>
</evidence>
<dbReference type="SUPFAM" id="SSF141868">
    <property type="entry name" value="EAL domain-like"/>
    <property type="match status" value="1"/>
</dbReference>
<name>A0A6I3IB31_9MICO</name>
<sequence>MLHYGPMHSRTAVAAALGVPLVLLPSVASLTRPELGAPLLWTSALVSAAVAAVAAVRSRGLDRAGWLLLAGAMALNLVANLLQVTVGQGLGLTPSVLYAVATCLILQSVECFAADSALRLVTTMIHATLLTACLWTAVWHFDPQRWLSGFALGTGVESVLVVIGLVGGISAAVISWLLVVPAHGGRARGIQVLVGLSVLSSTVGDLLTYLLPGGAAWAVSQCLWIAQCGLLTWAALLVSRRPAAPLARTLHDPHRDLFVVSGLSLLVGAALMLSVGSLGIEAGTVRALCFILFLLVALHLHEGHRSRQLASSVQEQERHMRLLVSETRDIIIELDRTGRVVFASQALGTILGLRESDLAGQHISDVLPDVSPEVLAHLTYAPNARMQSTLRLESALTTTSAAVVHVESVITPLARGYLVAVRDVSERVGLQSRLQHVTYHDVVTGLPNRTSLDRAVRHRLYESATGEISLLLIDLATAGPADNTVGDDAREELLRTVARTMRATIRTGDSLARFSDQRFAVLLRQDTDAAQALAEAHRVVDAINRPDLIPDMTLRTCGGLCIGGHTGLELVRNAELALRQASREGPGTVRTFEPTMLAQFARTRDLRRRLARRPGPDRWTVLYQPIVNLRAEQVTGVEALLRWTDPEGDFIGIEEVIRLAEEFGSIIAIGTWVLEQAVDQALQWFRLGHPLTVAVNISVHQLVAPGFASTVHRVLDESGLPPELLILEITETVVLEQSEETVATLKELRTLGIRVAIDDFGTGYSGLANLRSLPLDILKIDRTFVQGLGATSGDEAVVAAVSRLGRELGLTITAEGIETRAQESRARMLGITAAQGYLYARPLPAGQILPLAEQIAGGAVLDL</sequence>
<feature type="transmembrane region" description="Helical" evidence="1">
    <location>
        <begin position="192"/>
        <end position="211"/>
    </location>
</feature>
<dbReference type="SMART" id="SM00267">
    <property type="entry name" value="GGDEF"/>
    <property type="match status" value="1"/>
</dbReference>
<keyword evidence="1" id="KW-1133">Transmembrane helix</keyword>
<evidence type="ECO:0000256" key="1">
    <source>
        <dbReference type="SAM" id="Phobius"/>
    </source>
</evidence>
<dbReference type="CDD" id="cd01949">
    <property type="entry name" value="GGDEF"/>
    <property type="match status" value="1"/>
</dbReference>
<keyword evidence="1" id="KW-0472">Membrane</keyword>
<feature type="transmembrane region" description="Helical" evidence="1">
    <location>
        <begin position="39"/>
        <end position="57"/>
    </location>
</feature>
<dbReference type="Gene3D" id="3.30.450.20">
    <property type="entry name" value="PAS domain"/>
    <property type="match status" value="1"/>
</dbReference>
<dbReference type="CDD" id="cd01948">
    <property type="entry name" value="EAL"/>
    <property type="match status" value="1"/>
</dbReference>
<dbReference type="InterPro" id="IPR035965">
    <property type="entry name" value="PAS-like_dom_sf"/>
</dbReference>
<accession>A0A6I3IB31</accession>
<dbReference type="Pfam" id="PF00563">
    <property type="entry name" value="EAL"/>
    <property type="match status" value="1"/>
</dbReference>
<dbReference type="Proteomes" id="UP000431092">
    <property type="component" value="Unassembled WGS sequence"/>
</dbReference>
<dbReference type="SMART" id="SM00052">
    <property type="entry name" value="EAL"/>
    <property type="match status" value="1"/>
</dbReference>
<dbReference type="AlphaFoldDB" id="A0A6I3IB31"/>
<feature type="domain" description="EAL" evidence="3">
    <location>
        <begin position="599"/>
        <end position="856"/>
    </location>
</feature>
<organism evidence="5 6">
    <name type="scientific">Arsenicicoccus cauae</name>
    <dbReference type="NCBI Taxonomy" id="2663847"/>
    <lineage>
        <taxon>Bacteria</taxon>
        <taxon>Bacillati</taxon>
        <taxon>Actinomycetota</taxon>
        <taxon>Actinomycetes</taxon>
        <taxon>Micrococcales</taxon>
        <taxon>Intrasporangiaceae</taxon>
        <taxon>Arsenicicoccus</taxon>
    </lineage>
</organism>